<evidence type="ECO:0000313" key="1">
    <source>
        <dbReference type="Ensembl" id="ENSSFAP00005051488.1"/>
    </source>
</evidence>
<dbReference type="InParanoid" id="A0A672JBA7"/>
<organism evidence="1 2">
    <name type="scientific">Salarias fasciatus</name>
    <name type="common">Jewelled blenny</name>
    <name type="synonym">Blennius fasciatus</name>
    <dbReference type="NCBI Taxonomy" id="181472"/>
    <lineage>
        <taxon>Eukaryota</taxon>
        <taxon>Metazoa</taxon>
        <taxon>Chordata</taxon>
        <taxon>Craniata</taxon>
        <taxon>Vertebrata</taxon>
        <taxon>Euteleostomi</taxon>
        <taxon>Actinopterygii</taxon>
        <taxon>Neopterygii</taxon>
        <taxon>Teleostei</taxon>
        <taxon>Neoteleostei</taxon>
        <taxon>Acanthomorphata</taxon>
        <taxon>Ovalentaria</taxon>
        <taxon>Blenniimorphae</taxon>
        <taxon>Blenniiformes</taxon>
        <taxon>Blennioidei</taxon>
        <taxon>Blenniidae</taxon>
        <taxon>Salariinae</taxon>
        <taxon>Salarias</taxon>
    </lineage>
</organism>
<dbReference type="Ensembl" id="ENSSFAT00005053134.1">
    <property type="protein sequence ID" value="ENSSFAP00005051488.1"/>
    <property type="gene ID" value="ENSSFAG00005024745.1"/>
</dbReference>
<dbReference type="AlphaFoldDB" id="A0A672JBA7"/>
<reference evidence="1" key="1">
    <citation type="submission" date="2019-06" db="EMBL/GenBank/DDBJ databases">
        <authorList>
            <consortium name="Wellcome Sanger Institute Data Sharing"/>
        </authorList>
    </citation>
    <scope>NUCLEOTIDE SEQUENCE [LARGE SCALE GENOMIC DNA]</scope>
</reference>
<name>A0A672JBA7_SALFA</name>
<keyword evidence="2" id="KW-1185">Reference proteome</keyword>
<sequence length="164" mass="17598">KFSDLPASTVDMFGEDKLNCDFCLFASYFHHVDPMTVCAAFGRLFLGMKNVPTTGKYSTGIHVSFVVITSQQKTIGLTVGLQLPVAVHLSLSLNPVAAVCPQSGLGLSDYSSAWGEAGQQLGYGHGRSDSRDIQGTHSLSQLLQLESGVYSCAGKVLRDRETHT</sequence>
<accession>A0A672JBA7</accession>
<proteinExistence type="predicted"/>
<reference evidence="1" key="2">
    <citation type="submission" date="2025-08" db="UniProtKB">
        <authorList>
            <consortium name="Ensembl"/>
        </authorList>
    </citation>
    <scope>IDENTIFICATION</scope>
</reference>
<protein>
    <submittedName>
        <fullName evidence="1">Uncharacterized protein</fullName>
    </submittedName>
</protein>
<dbReference type="Proteomes" id="UP000472267">
    <property type="component" value="Chromosome 2"/>
</dbReference>
<evidence type="ECO:0000313" key="2">
    <source>
        <dbReference type="Proteomes" id="UP000472267"/>
    </source>
</evidence>
<reference evidence="1" key="3">
    <citation type="submission" date="2025-09" db="UniProtKB">
        <authorList>
            <consortium name="Ensembl"/>
        </authorList>
    </citation>
    <scope>IDENTIFICATION</scope>
</reference>